<feature type="transmembrane region" description="Helical" evidence="6">
    <location>
        <begin position="194"/>
        <end position="216"/>
    </location>
</feature>
<dbReference type="GO" id="GO:0005886">
    <property type="term" value="C:plasma membrane"/>
    <property type="evidence" value="ECO:0007669"/>
    <property type="project" value="UniProtKB-SubCell"/>
</dbReference>
<dbReference type="SUPFAM" id="SSF103473">
    <property type="entry name" value="MFS general substrate transporter"/>
    <property type="match status" value="1"/>
</dbReference>
<evidence type="ECO:0000313" key="8">
    <source>
        <dbReference type="EMBL" id="QEI07750.1"/>
    </source>
</evidence>
<feature type="transmembrane region" description="Helical" evidence="6">
    <location>
        <begin position="531"/>
        <end position="554"/>
    </location>
</feature>
<dbReference type="Gene3D" id="1.20.1250.20">
    <property type="entry name" value="MFS general substrate transporter like domains"/>
    <property type="match status" value="2"/>
</dbReference>
<feature type="transmembrane region" description="Helical" evidence="6">
    <location>
        <begin position="825"/>
        <end position="841"/>
    </location>
</feature>
<keyword evidence="5 6" id="KW-0472">Membrane</keyword>
<feature type="transmembrane region" description="Helical" evidence="6">
    <location>
        <begin position="566"/>
        <end position="586"/>
    </location>
</feature>
<proteinExistence type="predicted"/>
<feature type="transmembrane region" description="Helical" evidence="6">
    <location>
        <begin position="687"/>
        <end position="714"/>
    </location>
</feature>
<dbReference type="InterPro" id="IPR050189">
    <property type="entry name" value="MFS_Efflux_Transporters"/>
</dbReference>
<feature type="transmembrane region" description="Helical" evidence="6">
    <location>
        <begin position="778"/>
        <end position="804"/>
    </location>
</feature>
<feature type="transmembrane region" description="Helical" evidence="6">
    <location>
        <begin position="388"/>
        <end position="408"/>
    </location>
</feature>
<feature type="transmembrane region" description="Helical" evidence="6">
    <location>
        <begin position="474"/>
        <end position="493"/>
    </location>
</feature>
<evidence type="ECO:0000256" key="5">
    <source>
        <dbReference type="ARBA" id="ARBA00023136"/>
    </source>
</evidence>
<accession>A0A5C0B3F7</accession>
<evidence type="ECO:0000256" key="4">
    <source>
        <dbReference type="ARBA" id="ARBA00022989"/>
    </source>
</evidence>
<dbReference type="InterPro" id="IPR011701">
    <property type="entry name" value="MFS"/>
</dbReference>
<feature type="transmembrane region" description="Helical" evidence="6">
    <location>
        <begin position="505"/>
        <end position="525"/>
    </location>
</feature>
<gene>
    <name evidence="8" type="ORF">FXN63_19325</name>
</gene>
<feature type="transmembrane region" description="Helical" evidence="6">
    <location>
        <begin position="592"/>
        <end position="614"/>
    </location>
</feature>
<comment type="subcellular location">
    <subcellularLocation>
        <location evidence="1">Cell membrane</location>
        <topology evidence="1">Multi-pass membrane protein</topology>
    </subcellularLocation>
</comment>
<feature type="transmembrane region" description="Helical" evidence="6">
    <location>
        <begin position="228"/>
        <end position="246"/>
    </location>
</feature>
<evidence type="ECO:0000259" key="7">
    <source>
        <dbReference type="PROSITE" id="PS50850"/>
    </source>
</evidence>
<dbReference type="Pfam" id="PF07690">
    <property type="entry name" value="MFS_1"/>
    <property type="match status" value="1"/>
</dbReference>
<dbReference type="EMBL" id="CP043046">
    <property type="protein sequence ID" value="QEI07750.1"/>
    <property type="molecule type" value="Genomic_DNA"/>
</dbReference>
<feature type="transmembrane region" description="Helical" evidence="6">
    <location>
        <begin position="440"/>
        <end position="459"/>
    </location>
</feature>
<dbReference type="CDD" id="cd18773">
    <property type="entry name" value="PDC1_HK_sensor"/>
    <property type="match status" value="1"/>
</dbReference>
<evidence type="ECO:0000256" key="2">
    <source>
        <dbReference type="ARBA" id="ARBA00022475"/>
    </source>
</evidence>
<keyword evidence="4 6" id="KW-1133">Transmembrane helix</keyword>
<keyword evidence="2" id="KW-1003">Cell membrane</keyword>
<dbReference type="KEGG" id="pacr:FXN63_19325"/>
<reference evidence="8 9" key="1">
    <citation type="submission" date="2019-08" db="EMBL/GenBank/DDBJ databases">
        <title>Amphibian skin-associated Pigmentiphaga: genome sequence and occurrence across geography and hosts.</title>
        <authorList>
            <person name="Bletz M.C."/>
            <person name="Bunk B."/>
            <person name="Sproeer C."/>
            <person name="Biwer P."/>
            <person name="Reiter S."/>
            <person name="Rabemananjara F.C.E."/>
            <person name="Schulz S."/>
            <person name="Overmann J."/>
            <person name="Vences M."/>
        </authorList>
    </citation>
    <scope>NUCLEOTIDE SEQUENCE [LARGE SCALE GENOMIC DNA]</scope>
    <source>
        <strain evidence="8 9">Mada1488</strain>
    </source>
</reference>
<dbReference type="AlphaFoldDB" id="A0A5C0B3F7"/>
<dbReference type="PANTHER" id="PTHR43124:SF3">
    <property type="entry name" value="CHLORAMPHENICOL EFFLUX PUMP RV0191"/>
    <property type="match status" value="1"/>
</dbReference>
<feature type="transmembrane region" description="Helical" evidence="6">
    <location>
        <begin position="754"/>
        <end position="772"/>
    </location>
</feature>
<dbReference type="InterPro" id="IPR020846">
    <property type="entry name" value="MFS_dom"/>
</dbReference>
<evidence type="ECO:0000256" key="6">
    <source>
        <dbReference type="SAM" id="Phobius"/>
    </source>
</evidence>
<evidence type="ECO:0000256" key="1">
    <source>
        <dbReference type="ARBA" id="ARBA00004651"/>
    </source>
</evidence>
<keyword evidence="3 6" id="KW-0812">Transmembrane</keyword>
<feature type="domain" description="Major facilitator superfamily (MFS) profile" evidence="7">
    <location>
        <begin position="388"/>
        <end position="869"/>
    </location>
</feature>
<dbReference type="GO" id="GO:0022857">
    <property type="term" value="F:transmembrane transporter activity"/>
    <property type="evidence" value="ECO:0007669"/>
    <property type="project" value="InterPro"/>
</dbReference>
<protein>
    <submittedName>
        <fullName evidence="8">MFS transporter</fullName>
    </submittedName>
</protein>
<evidence type="ECO:0000313" key="9">
    <source>
        <dbReference type="Proteomes" id="UP000325161"/>
    </source>
</evidence>
<dbReference type="OrthoDB" id="1679175at2"/>
<evidence type="ECO:0000256" key="3">
    <source>
        <dbReference type="ARBA" id="ARBA00022692"/>
    </source>
</evidence>
<sequence>MNTRAVTAVAARRRRVVVAEVIGACLLILVLAQALTAALGLAAFNRLSTATTAERVELLARDTAAKIEGGLRLGKPIAQYFGLAALLDRNFSHLPDLVGATVLLPDGYVLAQTSTALPGAPALAKTFAAPASALQTDSDMSRLRSGAVMMTSTNTFALAVPLHGRQSQLDGVLVLAVDNTDQAAREQAFLHRTVMVLGLTTLAAAIFLIVALGWVVPFDTLTRPGGRARLAVPLIALILAQGVYSADTIASFRSAWLENTRANVTMLVGRMQADIGRVLDMGISIDRLRGVDTLFTRLASTLPAIEHVSLRDSHGRVLVGADARGPRQVAPTAAPMPGEIQDELQISLPVSMASAGGYRIGAGTLDVRLDAAVIAAGVRSRVLDAGTVALISAITAFEMFLLLTLVMARTVRAQARANGTTALLETESNRAENVARVARPLMFGFLFAWALPLSFMPLYARTLPVQLLSLPPDILLALPLSVEMLCGLGGALLAGRLTDRRGWPVPVLGGLVVAACGSLLASSAVNLEWFALARGVVGLGYGLAWMGLQGFVIAGSKPAFRGRNMAWLVAGLFAGHLSGTAVGAMLADQAGYRPVFIASAVVLMLPLIGAFVMARRWKKESAAAAMSAGAVGGAAEGSVRAAAVVSPVSGTVTRAGSASGSAAGITPKLGLSARAKRLGALIGSRDFGALLAGSVVPFSIAQVGLLYFALPLYLEAQGVAASSIGRVLMLYGLCMIYLGPMIGRVVDRTRTKKYFIALGGLLGGTGMAYLYVDSSLFAVSMAVFLLALGSCWSGAAQTTWTLALPNVQQYGAGAATSVMRAADKLGQMIGPLFVGTLFTLVGIGPGLAMTGMVYLVATMLFVLVASRQPGEGGAGVSKR</sequence>
<dbReference type="InterPro" id="IPR036259">
    <property type="entry name" value="MFS_trans_sf"/>
</dbReference>
<dbReference type="Proteomes" id="UP000325161">
    <property type="component" value="Chromosome"/>
</dbReference>
<dbReference type="PROSITE" id="PS50850">
    <property type="entry name" value="MFS"/>
    <property type="match status" value="1"/>
</dbReference>
<feature type="transmembrane region" description="Helical" evidence="6">
    <location>
        <begin position="21"/>
        <end position="44"/>
    </location>
</feature>
<dbReference type="RefSeq" id="WP_148816797.1">
    <property type="nucleotide sequence ID" value="NZ_CP043046.1"/>
</dbReference>
<feature type="transmembrane region" description="Helical" evidence="6">
    <location>
        <begin position="720"/>
        <end position="742"/>
    </location>
</feature>
<feature type="transmembrane region" description="Helical" evidence="6">
    <location>
        <begin position="847"/>
        <end position="865"/>
    </location>
</feature>
<organism evidence="8 9">
    <name type="scientific">Pigmentiphaga aceris</name>
    <dbReference type="NCBI Taxonomy" id="1940612"/>
    <lineage>
        <taxon>Bacteria</taxon>
        <taxon>Pseudomonadati</taxon>
        <taxon>Pseudomonadota</taxon>
        <taxon>Betaproteobacteria</taxon>
        <taxon>Burkholderiales</taxon>
        <taxon>Alcaligenaceae</taxon>
        <taxon>Pigmentiphaga</taxon>
    </lineage>
</organism>
<dbReference type="PANTHER" id="PTHR43124">
    <property type="entry name" value="PURINE EFFLUX PUMP PBUE"/>
    <property type="match status" value="1"/>
</dbReference>
<name>A0A5C0B3F7_9BURK</name>
<keyword evidence="9" id="KW-1185">Reference proteome</keyword>